<dbReference type="InterPro" id="IPR036390">
    <property type="entry name" value="WH_DNA-bd_sf"/>
</dbReference>
<evidence type="ECO:0000313" key="5">
    <source>
        <dbReference type="EMBL" id="MBL0704206.1"/>
    </source>
</evidence>
<dbReference type="SUPFAM" id="SSF46785">
    <property type="entry name" value="Winged helix' DNA-binding domain"/>
    <property type="match status" value="1"/>
</dbReference>
<keyword evidence="2" id="KW-0238">DNA-binding</keyword>
<dbReference type="InterPro" id="IPR052362">
    <property type="entry name" value="HTH-GbsR_regulator"/>
</dbReference>
<dbReference type="InterPro" id="IPR000835">
    <property type="entry name" value="HTH_MarR-typ"/>
</dbReference>
<dbReference type="PANTHER" id="PTHR38465">
    <property type="entry name" value="HTH-TYPE TRANSCRIPTIONAL REGULATOR MJ1563-RELATED"/>
    <property type="match status" value="1"/>
</dbReference>
<comment type="caution">
    <text evidence="5">The sequence shown here is derived from an EMBL/GenBank/DDBJ whole genome shotgun (WGS) entry which is preliminary data.</text>
</comment>
<accession>A0ABS1JXT9</accession>
<dbReference type="Proteomes" id="UP000639051">
    <property type="component" value="Unassembled WGS sequence"/>
</dbReference>
<name>A0ABS1JXT9_9MICC</name>
<sequence>MSAEPDTPSEAPGLPDAAEASAAVMIAAGFPRIPARALLALVVAEDGALTAAELAEVLGVSAAAVSGAVRYLQTVGFVHRVSQPGSRRDRYALPDDLWYVATLRQNPVYQRLGSLSTALAGELAPGSKAQARVEDMAHFYRFIAERMPQLLDEWERERRA</sequence>
<dbReference type="Gene3D" id="1.10.10.10">
    <property type="entry name" value="Winged helix-like DNA-binding domain superfamily/Winged helix DNA-binding domain"/>
    <property type="match status" value="1"/>
</dbReference>
<evidence type="ECO:0000313" key="6">
    <source>
        <dbReference type="Proteomes" id="UP000639051"/>
    </source>
</evidence>
<gene>
    <name evidence="5" type="ORF">JJE72_01635</name>
</gene>
<protein>
    <submittedName>
        <fullName evidence="5">MarR family transcriptional regulator</fullName>
    </submittedName>
</protein>
<dbReference type="EMBL" id="JAERRC010000006">
    <property type="protein sequence ID" value="MBL0704206.1"/>
    <property type="molecule type" value="Genomic_DNA"/>
</dbReference>
<keyword evidence="6" id="KW-1185">Reference proteome</keyword>
<evidence type="ECO:0000256" key="2">
    <source>
        <dbReference type="ARBA" id="ARBA00023125"/>
    </source>
</evidence>
<evidence type="ECO:0000256" key="3">
    <source>
        <dbReference type="ARBA" id="ARBA00023163"/>
    </source>
</evidence>
<reference evidence="5 6" key="1">
    <citation type="submission" date="2021-01" db="EMBL/GenBank/DDBJ databases">
        <title>Genome public.</title>
        <authorList>
            <person name="Liu C."/>
            <person name="Sun Q."/>
        </authorList>
    </citation>
    <scope>NUCLEOTIDE SEQUENCE [LARGE SCALE GENOMIC DNA]</scope>
    <source>
        <strain evidence="5 6">JC656</strain>
    </source>
</reference>
<evidence type="ECO:0000256" key="1">
    <source>
        <dbReference type="ARBA" id="ARBA00023015"/>
    </source>
</evidence>
<evidence type="ECO:0000259" key="4">
    <source>
        <dbReference type="Pfam" id="PF12802"/>
    </source>
</evidence>
<proteinExistence type="predicted"/>
<dbReference type="PANTHER" id="PTHR38465:SF2">
    <property type="entry name" value="HTH-TYPE TRANSCRIPTIONAL REGULATOR MMPR5"/>
    <property type="match status" value="1"/>
</dbReference>
<keyword evidence="3" id="KW-0804">Transcription</keyword>
<dbReference type="Pfam" id="PF12802">
    <property type="entry name" value="MarR_2"/>
    <property type="match status" value="1"/>
</dbReference>
<dbReference type="InterPro" id="IPR036388">
    <property type="entry name" value="WH-like_DNA-bd_sf"/>
</dbReference>
<dbReference type="RefSeq" id="WP_189694970.1">
    <property type="nucleotide sequence ID" value="NZ_BNCM01000015.1"/>
</dbReference>
<feature type="domain" description="HTH marR-type" evidence="4">
    <location>
        <begin position="29"/>
        <end position="88"/>
    </location>
</feature>
<keyword evidence="1" id="KW-0805">Transcription regulation</keyword>
<organism evidence="5 6">
    <name type="scientific">Sinomonas cellulolyticus</name>
    <dbReference type="NCBI Taxonomy" id="2801916"/>
    <lineage>
        <taxon>Bacteria</taxon>
        <taxon>Bacillati</taxon>
        <taxon>Actinomycetota</taxon>
        <taxon>Actinomycetes</taxon>
        <taxon>Micrococcales</taxon>
        <taxon>Micrococcaceae</taxon>
        <taxon>Sinomonas</taxon>
    </lineage>
</organism>